<dbReference type="Pfam" id="PF08818">
    <property type="entry name" value="DUF1801"/>
    <property type="match status" value="1"/>
</dbReference>
<dbReference type="AlphaFoldDB" id="A0A412L423"/>
<sequence length="143" mass="16572">MKRKSHSVFDKGYTLKCGREFKRTNQGHYCGKAPENVDEYIELQITEAREHIVELRNIIKSCVPEVKEQIAWSMPVYKKGKLSISFAACNKHISLYTDANILEVFKSQLSGFTIKKNAIYLPYEKDLPLKVIEKIVKQSFEEI</sequence>
<protein>
    <submittedName>
        <fullName evidence="2">DUF1801 domain-containing protein</fullName>
    </submittedName>
</protein>
<evidence type="ECO:0000313" key="3">
    <source>
        <dbReference type="Proteomes" id="UP000284242"/>
    </source>
</evidence>
<evidence type="ECO:0000259" key="1">
    <source>
        <dbReference type="Pfam" id="PF08818"/>
    </source>
</evidence>
<dbReference type="InterPro" id="IPR014922">
    <property type="entry name" value="YdhG-like"/>
</dbReference>
<name>A0A412L423_9FIRM</name>
<evidence type="ECO:0000313" key="2">
    <source>
        <dbReference type="EMBL" id="RGS76026.1"/>
    </source>
</evidence>
<dbReference type="Gene3D" id="3.90.1150.200">
    <property type="match status" value="1"/>
</dbReference>
<reference evidence="2 3" key="1">
    <citation type="submission" date="2018-08" db="EMBL/GenBank/DDBJ databases">
        <title>A genome reference for cultivated species of the human gut microbiota.</title>
        <authorList>
            <person name="Zou Y."/>
            <person name="Xue W."/>
            <person name="Luo G."/>
        </authorList>
    </citation>
    <scope>NUCLEOTIDE SEQUENCE [LARGE SCALE GENOMIC DNA]</scope>
    <source>
        <strain evidence="2 3">AF21-24</strain>
    </source>
</reference>
<dbReference type="Proteomes" id="UP000284242">
    <property type="component" value="Unassembled WGS sequence"/>
</dbReference>
<accession>A0A412L423</accession>
<feature type="domain" description="YdhG-like" evidence="1">
    <location>
        <begin position="49"/>
        <end position="139"/>
    </location>
</feature>
<dbReference type="EMBL" id="QRVV01000002">
    <property type="protein sequence ID" value="RGS76026.1"/>
    <property type="molecule type" value="Genomic_DNA"/>
</dbReference>
<dbReference type="SUPFAM" id="SSF159888">
    <property type="entry name" value="YdhG-like"/>
    <property type="match status" value="1"/>
</dbReference>
<gene>
    <name evidence="2" type="ORF">DWX77_01660</name>
</gene>
<comment type="caution">
    <text evidence="2">The sequence shown here is derived from an EMBL/GenBank/DDBJ whole genome shotgun (WGS) entry which is preliminary data.</text>
</comment>
<proteinExistence type="predicted"/>
<organism evidence="2 3">
    <name type="scientific">Blautia obeum</name>
    <dbReference type="NCBI Taxonomy" id="40520"/>
    <lineage>
        <taxon>Bacteria</taxon>
        <taxon>Bacillati</taxon>
        <taxon>Bacillota</taxon>
        <taxon>Clostridia</taxon>
        <taxon>Lachnospirales</taxon>
        <taxon>Lachnospiraceae</taxon>
        <taxon>Blautia</taxon>
    </lineage>
</organism>